<dbReference type="InterPro" id="IPR004919">
    <property type="entry name" value="GmrSD_N"/>
</dbReference>
<evidence type="ECO:0000313" key="3">
    <source>
        <dbReference type="Proteomes" id="UP000269352"/>
    </source>
</evidence>
<dbReference type="EMBL" id="BGZN01000002">
    <property type="protein sequence ID" value="GBR72665.1"/>
    <property type="molecule type" value="Genomic_DNA"/>
</dbReference>
<name>A0A388TAF8_TERA1</name>
<gene>
    <name evidence="2" type="ORF">NO1_0165</name>
</gene>
<sequence>MAQQNESDKLCRTVSELSGITFVIPAYQRGYRWTSQEVRDLLDDIYNFDIGSQKDHLFYYLQPLVVRKIDENKFEVVDGQQRLTTIFIIIKFAAEEMRSAKCPYCLEYSTRKGSQQYLDNLPVSDEIDDQNIDYYHITKARETIQLWLNEQADKARAILNLYDRMMVHTRFIWYELPDDVDPKIEFRKLNVGKIRLTNAELIKALLLSKDNFKNEPHALLINKRQDEISIAWDGIEQHLQKPEFWSFISKDTRYTTRIDIIFNILAHKYAPPTLNKEDDHFAFLSLYLTINAKSNQAKKAEFVEEIWRKVEAIYDRFCDWYNDPDKYHIIGYLTHSGVSVDRILPAVENVPNSQVVTKLKKLADEMKQYSDIQVLTDLDYESNKRELLRKLLLLFNIATLVCKSEKQDRFPFDLYAEHGWDIEHIHAIKDKLPGTYKDAIDYLEALKEEFEQQLEASDDDDERKKQYADAANSISDFLSKANTTQKDAEDFYTDLGSNYSQIIQEDNNIGNLALLDSQTNREYKNVSFRQKRSEIIAKDSEGRFIPLCTRNVFLKYYSPDAKRLTRWEESEREDYKSQIAKTLQEFFS</sequence>
<reference evidence="2 3" key="1">
    <citation type="journal article" date="2019" name="ISME J.">
        <title>Genome analyses of uncultured TG2/ZB3 bacteria in 'Margulisbacteria' specifically attached to ectosymbiotic spirochetes of protists in the termite gut.</title>
        <authorList>
            <person name="Utami Y.D."/>
            <person name="Kuwahara H."/>
            <person name="Igai K."/>
            <person name="Murakami T."/>
            <person name="Sugaya K."/>
            <person name="Morikawa T."/>
            <person name="Nagura Y."/>
            <person name="Yuki M."/>
            <person name="Deevong P."/>
            <person name="Inoue T."/>
            <person name="Kihara K."/>
            <person name="Lo N."/>
            <person name="Yamada A."/>
            <person name="Ohkuma M."/>
            <person name="Hongoh Y."/>
        </authorList>
    </citation>
    <scope>NUCLEOTIDE SEQUENCE [LARGE SCALE GENOMIC DNA]</scope>
    <source>
        <strain evidence="2">NkOx7-01</strain>
    </source>
</reference>
<dbReference type="Pfam" id="PF03235">
    <property type="entry name" value="GmrSD_N"/>
    <property type="match status" value="1"/>
</dbReference>
<organism evidence="2 3">
    <name type="scientific">Termititenax aidoneus</name>
    <dbReference type="NCBI Taxonomy" id="2218524"/>
    <lineage>
        <taxon>Bacteria</taxon>
        <taxon>Bacillati</taxon>
        <taxon>Candidatus Margulisiibacteriota</taxon>
        <taxon>Candidatus Termititenacia</taxon>
        <taxon>Candidatus Termititenacales</taxon>
        <taxon>Candidatus Termititenacaceae</taxon>
        <taxon>Candidatus Termititenax</taxon>
    </lineage>
</organism>
<dbReference type="PANTHER" id="PTHR35149">
    <property type="entry name" value="SLL5132 PROTEIN"/>
    <property type="match status" value="1"/>
</dbReference>
<keyword evidence="3" id="KW-1185">Reference proteome</keyword>
<dbReference type="AlphaFoldDB" id="A0A388TAF8"/>
<protein>
    <recommendedName>
        <fullName evidence="1">GmrSD restriction endonucleases N-terminal domain-containing protein</fullName>
    </recommendedName>
</protein>
<comment type="caution">
    <text evidence="2">The sequence shown here is derived from an EMBL/GenBank/DDBJ whole genome shotgun (WGS) entry which is preliminary data.</text>
</comment>
<dbReference type="CDD" id="cd16387">
    <property type="entry name" value="ParB_N_Srx"/>
    <property type="match status" value="1"/>
</dbReference>
<evidence type="ECO:0000313" key="2">
    <source>
        <dbReference type="EMBL" id="GBR72665.1"/>
    </source>
</evidence>
<accession>A0A388TAF8</accession>
<evidence type="ECO:0000259" key="1">
    <source>
        <dbReference type="Pfam" id="PF03235"/>
    </source>
</evidence>
<proteinExistence type="predicted"/>
<dbReference type="Proteomes" id="UP000269352">
    <property type="component" value="Unassembled WGS sequence"/>
</dbReference>
<dbReference type="PANTHER" id="PTHR35149:SF1">
    <property type="entry name" value="DUF5655 DOMAIN-CONTAINING PROTEIN"/>
    <property type="match status" value="1"/>
</dbReference>
<feature type="domain" description="GmrSD restriction endonucleases N-terminal" evidence="1">
    <location>
        <begin position="19"/>
        <end position="207"/>
    </location>
</feature>